<accession>A0A9D1KDL4</accession>
<protein>
    <recommendedName>
        <fullName evidence="4">Clostripain family protein</fullName>
    </recommendedName>
</protein>
<keyword evidence="1" id="KW-0472">Membrane</keyword>
<dbReference type="Gene3D" id="3.40.50.11970">
    <property type="match status" value="1"/>
</dbReference>
<dbReference type="EMBL" id="DVKT01000035">
    <property type="protein sequence ID" value="HIT39326.1"/>
    <property type="molecule type" value="Genomic_DNA"/>
</dbReference>
<name>A0A9D1KDL4_9BACT</name>
<gene>
    <name evidence="2" type="ORF">IAD06_04750</name>
</gene>
<sequence length="381" mass="43002">MRISVLAFFLFFFCGLIVFSACDEKHETEPSYPVDSDTCDRTVLVYMLGSNTLGGFVESNISAMKKAVEKGALHNGNLLLYIDRYNTVPTLEKLSLRDGAVERTVVKSYEDRNSATVEAMSSVCDDVRTLYPASSFGLILWSHANGWYPFHIEADLSAYSSTRSFGDDEGKAMNIDEISLAIPDSMFDFILCDACYMGAVEVAYDLREDCRYYVASPAAVMGGGFPYEDIVEHLFSCDKPIPENLIDVCRVYMDYYRSYYDPYGTISLIDMREIEALARSVKLALVNSVDSLQVSEIQQFSQEKGTRVSYQNLFFDLNDYVGRVCVDTLATPYLPIVSIVPCYMPMPPIRVFLIYWVLGWNSLLNNIVVLPLIYPEPVPMR</sequence>
<comment type="caution">
    <text evidence="2">The sequence shown here is derived from an EMBL/GenBank/DDBJ whole genome shotgun (WGS) entry which is preliminary data.</text>
</comment>
<dbReference type="AlphaFoldDB" id="A0A9D1KDL4"/>
<dbReference type="Proteomes" id="UP000886722">
    <property type="component" value="Unassembled WGS sequence"/>
</dbReference>
<evidence type="ECO:0000313" key="3">
    <source>
        <dbReference type="Proteomes" id="UP000886722"/>
    </source>
</evidence>
<dbReference type="PROSITE" id="PS51257">
    <property type="entry name" value="PROKAR_LIPOPROTEIN"/>
    <property type="match status" value="1"/>
</dbReference>
<keyword evidence="1" id="KW-0812">Transmembrane</keyword>
<dbReference type="PANTHER" id="PTHR37835">
    <property type="entry name" value="ALPHA-CLOSTRIPAIN"/>
    <property type="match status" value="1"/>
</dbReference>
<reference evidence="2" key="2">
    <citation type="journal article" date="2021" name="PeerJ">
        <title>Extensive microbial diversity within the chicken gut microbiome revealed by metagenomics and culture.</title>
        <authorList>
            <person name="Gilroy R."/>
            <person name="Ravi A."/>
            <person name="Getino M."/>
            <person name="Pursley I."/>
            <person name="Horton D.L."/>
            <person name="Alikhan N.F."/>
            <person name="Baker D."/>
            <person name="Gharbi K."/>
            <person name="Hall N."/>
            <person name="Watson M."/>
            <person name="Adriaenssens E.M."/>
            <person name="Foster-Nyarko E."/>
            <person name="Jarju S."/>
            <person name="Secka A."/>
            <person name="Antonio M."/>
            <person name="Oren A."/>
            <person name="Chaudhuri R.R."/>
            <person name="La Ragione R."/>
            <person name="Hildebrand F."/>
            <person name="Pallen M.J."/>
        </authorList>
    </citation>
    <scope>NUCLEOTIDE SEQUENCE</scope>
    <source>
        <strain evidence="2">21143</strain>
    </source>
</reference>
<evidence type="ECO:0008006" key="4">
    <source>
        <dbReference type="Google" id="ProtNLM"/>
    </source>
</evidence>
<dbReference type="PANTHER" id="PTHR37835:SF1">
    <property type="entry name" value="ALPHA-CLOSTRIPAIN"/>
    <property type="match status" value="1"/>
</dbReference>
<keyword evidence="1" id="KW-1133">Transmembrane helix</keyword>
<proteinExistence type="predicted"/>
<organism evidence="2 3">
    <name type="scientific">Candidatus Caccoplasma intestinavium</name>
    <dbReference type="NCBI Taxonomy" id="2840716"/>
    <lineage>
        <taxon>Bacteria</taxon>
        <taxon>Pseudomonadati</taxon>
        <taxon>Bacteroidota</taxon>
        <taxon>Bacteroidia</taxon>
        <taxon>Bacteroidales</taxon>
        <taxon>Bacteroidaceae</taxon>
        <taxon>Bacteroidaceae incertae sedis</taxon>
        <taxon>Candidatus Caccoplasma</taxon>
    </lineage>
</organism>
<dbReference type="InterPro" id="IPR005077">
    <property type="entry name" value="Peptidase_C11"/>
</dbReference>
<evidence type="ECO:0000256" key="1">
    <source>
        <dbReference type="SAM" id="Phobius"/>
    </source>
</evidence>
<evidence type="ECO:0000313" key="2">
    <source>
        <dbReference type="EMBL" id="HIT39326.1"/>
    </source>
</evidence>
<reference evidence="2" key="1">
    <citation type="submission" date="2020-10" db="EMBL/GenBank/DDBJ databases">
        <authorList>
            <person name="Gilroy R."/>
        </authorList>
    </citation>
    <scope>NUCLEOTIDE SEQUENCE</scope>
    <source>
        <strain evidence="2">21143</strain>
    </source>
</reference>
<feature type="transmembrane region" description="Helical" evidence="1">
    <location>
        <begin position="352"/>
        <end position="374"/>
    </location>
</feature>
<dbReference type="Pfam" id="PF03415">
    <property type="entry name" value="Peptidase_C11"/>
    <property type="match status" value="1"/>
</dbReference>